<evidence type="ECO:0000256" key="4">
    <source>
        <dbReference type="ARBA" id="ARBA00023163"/>
    </source>
</evidence>
<dbReference type="SUPFAM" id="SSF46785">
    <property type="entry name" value="Winged helix' DNA-binding domain"/>
    <property type="match status" value="1"/>
</dbReference>
<evidence type="ECO:0000256" key="1">
    <source>
        <dbReference type="ARBA" id="ARBA00009437"/>
    </source>
</evidence>
<keyword evidence="4" id="KW-0804">Transcription</keyword>
<sequence>MISDAFDPLLLRAFVSVCQYGSLSRAAEQAGRAQSALSTQIRRLEQLLGKRLLHRTGRGVVPTTDGELFLSYATRILALGETVAARLGERALSGTVRVGLSDDIAVAALPAALGRLRRACPQLQLEIFVDHGEALATRWREGGLDIAVGACSAFDAEPLQSWAVELRWACAIDEAPDPQAPLDLVVFAEPCSWRRTMFDALARAGRDFRISLSSQNISAVVAAVESGLGVALLPPECINPDTMRILALADEGDPPIMARFGLFALRRQSEPLLKTIDLLQQSLQNLAYPEAARSGRRESGPVAYNRR</sequence>
<keyword evidence="2" id="KW-0805">Transcription regulation</keyword>
<evidence type="ECO:0000313" key="6">
    <source>
        <dbReference type="EMBL" id="TXG02390.1"/>
    </source>
</evidence>
<evidence type="ECO:0000313" key="7">
    <source>
        <dbReference type="Proteomes" id="UP000321413"/>
    </source>
</evidence>
<gene>
    <name evidence="6" type="ORF">FVD38_01265</name>
</gene>
<comment type="caution">
    <text evidence="6">The sequence shown here is derived from an EMBL/GenBank/DDBJ whole genome shotgun (WGS) entry which is preliminary data.</text>
</comment>
<dbReference type="InterPro" id="IPR036390">
    <property type="entry name" value="WH_DNA-bd_sf"/>
</dbReference>
<dbReference type="SUPFAM" id="SSF53850">
    <property type="entry name" value="Periplasmic binding protein-like II"/>
    <property type="match status" value="1"/>
</dbReference>
<dbReference type="EMBL" id="VPFD01000001">
    <property type="protein sequence ID" value="TXG02390.1"/>
    <property type="molecule type" value="Genomic_DNA"/>
</dbReference>
<dbReference type="GO" id="GO:0003677">
    <property type="term" value="F:DNA binding"/>
    <property type="evidence" value="ECO:0007669"/>
    <property type="project" value="UniProtKB-KW"/>
</dbReference>
<dbReference type="Gene3D" id="3.40.190.10">
    <property type="entry name" value="Periplasmic binding protein-like II"/>
    <property type="match status" value="2"/>
</dbReference>
<dbReference type="GO" id="GO:0003700">
    <property type="term" value="F:DNA-binding transcription factor activity"/>
    <property type="evidence" value="ECO:0007669"/>
    <property type="project" value="InterPro"/>
</dbReference>
<proteinExistence type="inferred from homology"/>
<dbReference type="Proteomes" id="UP000321413">
    <property type="component" value="Unassembled WGS sequence"/>
</dbReference>
<dbReference type="FunFam" id="1.10.10.10:FF:000001">
    <property type="entry name" value="LysR family transcriptional regulator"/>
    <property type="match status" value="1"/>
</dbReference>
<dbReference type="InterPro" id="IPR036388">
    <property type="entry name" value="WH-like_DNA-bd_sf"/>
</dbReference>
<keyword evidence="3" id="KW-0238">DNA-binding</keyword>
<dbReference type="InterPro" id="IPR005119">
    <property type="entry name" value="LysR_subst-bd"/>
</dbReference>
<dbReference type="Gene3D" id="1.10.10.10">
    <property type="entry name" value="Winged helix-like DNA-binding domain superfamily/Winged helix DNA-binding domain"/>
    <property type="match status" value="1"/>
</dbReference>
<dbReference type="PANTHER" id="PTHR30579">
    <property type="entry name" value="TRANSCRIPTIONAL REGULATOR"/>
    <property type="match status" value="1"/>
</dbReference>
<reference evidence="6 7" key="1">
    <citation type="submission" date="2019-08" db="EMBL/GenBank/DDBJ databases">
        <title>Massilia golmudensis sp. nov., isolated from sand in the Qinghai-Tibetan Plateau.</title>
        <authorList>
            <person name="Zhang B."/>
        </authorList>
    </citation>
    <scope>NUCLEOTIDE SEQUENCE [LARGE SCALE GENOMIC DNA]</scope>
    <source>
        <strain evidence="6 7">GEM5</strain>
    </source>
</reference>
<evidence type="ECO:0000256" key="2">
    <source>
        <dbReference type="ARBA" id="ARBA00023015"/>
    </source>
</evidence>
<dbReference type="PROSITE" id="PS50931">
    <property type="entry name" value="HTH_LYSR"/>
    <property type="match status" value="1"/>
</dbReference>
<dbReference type="Pfam" id="PF00126">
    <property type="entry name" value="HTH_1"/>
    <property type="match status" value="1"/>
</dbReference>
<protein>
    <submittedName>
        <fullName evidence="6">LysR family transcriptional regulator</fullName>
    </submittedName>
</protein>
<evidence type="ECO:0000256" key="3">
    <source>
        <dbReference type="ARBA" id="ARBA00023125"/>
    </source>
</evidence>
<dbReference type="PRINTS" id="PR00039">
    <property type="entry name" value="HTHLYSR"/>
</dbReference>
<organism evidence="6 7">
    <name type="scientific">Massilia arenae</name>
    <dbReference type="NCBI Taxonomy" id="2603288"/>
    <lineage>
        <taxon>Bacteria</taxon>
        <taxon>Pseudomonadati</taxon>
        <taxon>Pseudomonadota</taxon>
        <taxon>Betaproteobacteria</taxon>
        <taxon>Burkholderiales</taxon>
        <taxon>Oxalobacteraceae</taxon>
        <taxon>Telluria group</taxon>
        <taxon>Massilia</taxon>
    </lineage>
</organism>
<dbReference type="AlphaFoldDB" id="A0A5C7G8U5"/>
<comment type="similarity">
    <text evidence="1">Belongs to the LysR transcriptional regulatory family.</text>
</comment>
<dbReference type="InterPro" id="IPR050176">
    <property type="entry name" value="LTTR"/>
</dbReference>
<dbReference type="RefSeq" id="WP_147933163.1">
    <property type="nucleotide sequence ID" value="NZ_VPFD01000001.1"/>
</dbReference>
<evidence type="ECO:0000259" key="5">
    <source>
        <dbReference type="PROSITE" id="PS50931"/>
    </source>
</evidence>
<name>A0A5C7G8U5_9BURK</name>
<keyword evidence="7" id="KW-1185">Reference proteome</keyword>
<dbReference type="PANTHER" id="PTHR30579:SF7">
    <property type="entry name" value="HTH-TYPE TRANSCRIPTIONAL REGULATOR LRHA-RELATED"/>
    <property type="match status" value="1"/>
</dbReference>
<feature type="domain" description="HTH lysR-type" evidence="5">
    <location>
        <begin position="6"/>
        <end position="63"/>
    </location>
</feature>
<accession>A0A5C7G8U5</accession>
<dbReference type="InterPro" id="IPR000847">
    <property type="entry name" value="LysR_HTH_N"/>
</dbReference>
<dbReference type="Pfam" id="PF03466">
    <property type="entry name" value="LysR_substrate"/>
    <property type="match status" value="1"/>
</dbReference>